<keyword evidence="10" id="KW-1185">Reference proteome</keyword>
<feature type="domain" description="Palmitoyltransferase DHHC" evidence="8">
    <location>
        <begin position="176"/>
        <end position="296"/>
    </location>
</feature>
<feature type="transmembrane region" description="Helical" evidence="7">
    <location>
        <begin position="259"/>
        <end position="283"/>
    </location>
</feature>
<dbReference type="Pfam" id="PF01529">
    <property type="entry name" value="DHHC"/>
    <property type="match status" value="1"/>
</dbReference>
<evidence type="ECO:0000313" key="10">
    <source>
        <dbReference type="Proteomes" id="UP001642464"/>
    </source>
</evidence>
<dbReference type="PANTHER" id="PTHR12246">
    <property type="entry name" value="PALMITOYLTRANSFERASE ZDHHC16"/>
    <property type="match status" value="1"/>
</dbReference>
<keyword evidence="6 7" id="KW-0012">Acyltransferase</keyword>
<name>A0ABP0PVQ1_9DINO</name>
<sequence length="732" mass="82304">MASSFVALDVPVGNYQSCEMLSSVVAPTISKEIGRGRWKLLFLQAFFELFEDLQTLVKDAILLLTTLLEGIFQCISSSLLVKRFEERPLNEAIAIVVVFLMMGTLYFAMFLYMRSFSAWHARRYTLILFHKCFLLALISYYQGIVTDPGAIPNSWQTSLRTEEDILVMAKERKRSGELRLCNKEMKYKPDRAHYCSCLQRNVLRMDHYCPWMSNCIGHFNYKFFLQFLFYTVVSSSIACFVMVSALYNEVFVPGTTVMMVGSAGFAGLLASVLTPFFAFHAWMVSKNMTTIEFCEKLEGGIYTSPYDLGLWANLRSVLGGNAILWFLPIPSTPGDGITWQRQSLDDLAWPVTFQDVLNLALAGEAWRDNGDEAELLLPARKPMPLAQLNRIMPDTQGFAGTMRKSVTVLSTGHHASYPIAIAAMWRALLPDYTIQLEDHSFDNRYCSLHGTCSTDERFAWLGEHLRGTLVRTCGGHYLKGFKDIGQLAEQLFDLLMEGPDSPALRADLLLCTHPPYSCRLFLPFVNRLGLPLLGFFGGTLEAHVPEEGIEAWLKDFSDMAHNPLVQFAAISPFLAEKMRYQSGAPIPAVRGFGFHVIQQGGTYLPRRWSEVLLWKGSSECEDNKEAFSKLIATISETTEGPETLRFLHLHALRKADGAPYSSIASFRAVVFVPYEVLLMTFYELYHVAIPLFIPVKELGAFYMYRGPVLLPQKNTCTGLLQGSFPSGGGQLP</sequence>
<comment type="caution">
    <text evidence="9">The sequence shown here is derived from an EMBL/GenBank/DDBJ whole genome shotgun (WGS) entry which is preliminary data.</text>
</comment>
<evidence type="ECO:0000256" key="6">
    <source>
        <dbReference type="ARBA" id="ARBA00023315"/>
    </source>
</evidence>
<evidence type="ECO:0000256" key="3">
    <source>
        <dbReference type="ARBA" id="ARBA00022692"/>
    </source>
</evidence>
<gene>
    <name evidence="9" type="ORF">SCF082_LOCUS37703</name>
</gene>
<dbReference type="EMBL" id="CAXAMM010038565">
    <property type="protein sequence ID" value="CAK9078979.1"/>
    <property type="molecule type" value="Genomic_DNA"/>
</dbReference>
<dbReference type="InterPro" id="IPR039859">
    <property type="entry name" value="PFA4/ZDH16/20/ERF2-like"/>
</dbReference>
<evidence type="ECO:0000256" key="2">
    <source>
        <dbReference type="ARBA" id="ARBA00022679"/>
    </source>
</evidence>
<organism evidence="9 10">
    <name type="scientific">Durusdinium trenchii</name>
    <dbReference type="NCBI Taxonomy" id="1381693"/>
    <lineage>
        <taxon>Eukaryota</taxon>
        <taxon>Sar</taxon>
        <taxon>Alveolata</taxon>
        <taxon>Dinophyceae</taxon>
        <taxon>Suessiales</taxon>
        <taxon>Symbiodiniaceae</taxon>
        <taxon>Durusdinium</taxon>
    </lineage>
</organism>
<comment type="subcellular location">
    <subcellularLocation>
        <location evidence="1">Membrane</location>
        <topology evidence="1">Multi-pass membrane protein</topology>
    </subcellularLocation>
</comment>
<evidence type="ECO:0000256" key="7">
    <source>
        <dbReference type="RuleBase" id="RU079119"/>
    </source>
</evidence>
<keyword evidence="5 7" id="KW-0472">Membrane</keyword>
<evidence type="ECO:0000259" key="8">
    <source>
        <dbReference type="Pfam" id="PF01529"/>
    </source>
</evidence>
<dbReference type="Proteomes" id="UP001642464">
    <property type="component" value="Unassembled WGS sequence"/>
</dbReference>
<dbReference type="PROSITE" id="PS50216">
    <property type="entry name" value="DHHC"/>
    <property type="match status" value="1"/>
</dbReference>
<evidence type="ECO:0000256" key="4">
    <source>
        <dbReference type="ARBA" id="ARBA00022989"/>
    </source>
</evidence>
<feature type="transmembrane region" description="Helical" evidence="7">
    <location>
        <begin position="124"/>
        <end position="144"/>
    </location>
</feature>
<comment type="similarity">
    <text evidence="7">Belongs to the DHHC palmitoyltransferase family.</text>
</comment>
<evidence type="ECO:0000256" key="5">
    <source>
        <dbReference type="ARBA" id="ARBA00023136"/>
    </source>
</evidence>
<evidence type="ECO:0000313" key="9">
    <source>
        <dbReference type="EMBL" id="CAK9078979.1"/>
    </source>
</evidence>
<comment type="domain">
    <text evidence="7">The DHHC domain is required for palmitoyltransferase activity.</text>
</comment>
<keyword evidence="4 7" id="KW-1133">Transmembrane helix</keyword>
<dbReference type="InterPro" id="IPR001594">
    <property type="entry name" value="Palmitoyltrfase_DHHC"/>
</dbReference>
<comment type="catalytic activity">
    <reaction evidence="7">
        <text>L-cysteinyl-[protein] + hexadecanoyl-CoA = S-hexadecanoyl-L-cysteinyl-[protein] + CoA</text>
        <dbReference type="Rhea" id="RHEA:36683"/>
        <dbReference type="Rhea" id="RHEA-COMP:10131"/>
        <dbReference type="Rhea" id="RHEA-COMP:11032"/>
        <dbReference type="ChEBI" id="CHEBI:29950"/>
        <dbReference type="ChEBI" id="CHEBI:57287"/>
        <dbReference type="ChEBI" id="CHEBI:57379"/>
        <dbReference type="ChEBI" id="CHEBI:74151"/>
        <dbReference type="EC" id="2.3.1.225"/>
    </reaction>
</comment>
<accession>A0ABP0PVQ1</accession>
<keyword evidence="2 7" id="KW-0808">Transferase</keyword>
<proteinExistence type="inferred from homology"/>
<dbReference type="EC" id="2.3.1.225" evidence="7"/>
<feature type="transmembrane region" description="Helical" evidence="7">
    <location>
        <begin position="92"/>
        <end position="112"/>
    </location>
</feature>
<protein>
    <recommendedName>
        <fullName evidence="7">Palmitoyltransferase</fullName>
        <ecNumber evidence="7">2.3.1.225</ecNumber>
    </recommendedName>
</protein>
<evidence type="ECO:0000256" key="1">
    <source>
        <dbReference type="ARBA" id="ARBA00004141"/>
    </source>
</evidence>
<keyword evidence="3 7" id="KW-0812">Transmembrane</keyword>
<reference evidence="9 10" key="1">
    <citation type="submission" date="2024-02" db="EMBL/GenBank/DDBJ databases">
        <authorList>
            <person name="Chen Y."/>
            <person name="Shah S."/>
            <person name="Dougan E. K."/>
            <person name="Thang M."/>
            <person name="Chan C."/>
        </authorList>
    </citation>
    <scope>NUCLEOTIDE SEQUENCE [LARGE SCALE GENOMIC DNA]</scope>
</reference>
<feature type="transmembrane region" description="Helical" evidence="7">
    <location>
        <begin position="227"/>
        <end position="247"/>
    </location>
</feature>